<evidence type="ECO:0000313" key="4">
    <source>
        <dbReference type="EMBL" id="EDV19313.1"/>
    </source>
</evidence>
<dbReference type="RefSeq" id="XP_002118164.1">
    <property type="nucleotide sequence ID" value="XM_002118128.1"/>
</dbReference>
<feature type="region of interest" description="Disordered" evidence="2">
    <location>
        <begin position="769"/>
        <end position="797"/>
    </location>
</feature>
<feature type="coiled-coil region" evidence="1">
    <location>
        <begin position="404"/>
        <end position="431"/>
    </location>
</feature>
<feature type="region of interest" description="Disordered" evidence="2">
    <location>
        <begin position="1"/>
        <end position="60"/>
    </location>
</feature>
<feature type="compositionally biased region" description="Polar residues" evidence="2">
    <location>
        <begin position="22"/>
        <end position="55"/>
    </location>
</feature>
<dbReference type="PANTHER" id="PTHR14164">
    <property type="entry name" value="PERICENTRIOLAR MATERIAL 1-RELATED"/>
    <property type="match status" value="1"/>
</dbReference>
<keyword evidence="5" id="KW-1185">Reference proteome</keyword>
<feature type="domain" description="Pericentriolar material 1 protein C-terminal" evidence="3">
    <location>
        <begin position="814"/>
        <end position="1126"/>
    </location>
</feature>
<protein>
    <recommendedName>
        <fullName evidence="3">Pericentriolar material 1 protein C-terminal domain-containing protein</fullName>
    </recommendedName>
</protein>
<reference evidence="4 5" key="1">
    <citation type="journal article" date="2008" name="Nature">
        <title>The Trichoplax genome and the nature of placozoans.</title>
        <authorList>
            <person name="Srivastava M."/>
            <person name="Begovic E."/>
            <person name="Chapman J."/>
            <person name="Putnam N.H."/>
            <person name="Hellsten U."/>
            <person name="Kawashima T."/>
            <person name="Kuo A."/>
            <person name="Mitros T."/>
            <person name="Salamov A."/>
            <person name="Carpenter M.L."/>
            <person name="Signorovitch A.Y."/>
            <person name="Moreno M.A."/>
            <person name="Kamm K."/>
            <person name="Grimwood J."/>
            <person name="Schmutz J."/>
            <person name="Shapiro H."/>
            <person name="Grigoriev I.V."/>
            <person name="Buss L.W."/>
            <person name="Schierwater B."/>
            <person name="Dellaporta S.L."/>
            <person name="Rokhsar D.S."/>
        </authorList>
    </citation>
    <scope>NUCLEOTIDE SEQUENCE [LARGE SCALE GENOMIC DNA]</scope>
    <source>
        <strain evidence="4 5">Grell-BS-1999</strain>
    </source>
</reference>
<evidence type="ECO:0000259" key="3">
    <source>
        <dbReference type="Pfam" id="PF15717"/>
    </source>
</evidence>
<evidence type="ECO:0000313" key="5">
    <source>
        <dbReference type="Proteomes" id="UP000009022"/>
    </source>
</evidence>
<feature type="compositionally biased region" description="Basic and acidic residues" evidence="2">
    <location>
        <begin position="626"/>
        <end position="637"/>
    </location>
</feature>
<gene>
    <name evidence="4" type="ORF">TRIADDRAFT_62202</name>
</gene>
<dbReference type="PANTHER" id="PTHR14164:SF12">
    <property type="entry name" value="PERICENTRIOLAR MATERIAL 1 PROTEIN"/>
    <property type="match status" value="1"/>
</dbReference>
<feature type="compositionally biased region" description="Acidic residues" evidence="2">
    <location>
        <begin position="1151"/>
        <end position="1166"/>
    </location>
</feature>
<evidence type="ECO:0000256" key="1">
    <source>
        <dbReference type="SAM" id="Coils"/>
    </source>
</evidence>
<feature type="region of interest" description="Disordered" evidence="2">
    <location>
        <begin position="1246"/>
        <end position="1274"/>
    </location>
</feature>
<feature type="region of interest" description="Disordered" evidence="2">
    <location>
        <begin position="1127"/>
        <end position="1178"/>
    </location>
</feature>
<feature type="compositionally biased region" description="Polar residues" evidence="2">
    <location>
        <begin position="1026"/>
        <end position="1043"/>
    </location>
</feature>
<dbReference type="CTD" id="6759400"/>
<dbReference type="InterPro" id="IPR024138">
    <property type="entry name" value="Pericentriolar_Pcm1"/>
</dbReference>
<dbReference type="KEGG" id="tad:TRIADDRAFT_62202"/>
<feature type="compositionally biased region" description="Basic and acidic residues" evidence="2">
    <location>
        <begin position="283"/>
        <end position="304"/>
    </location>
</feature>
<feature type="region of interest" description="Disordered" evidence="2">
    <location>
        <begin position="610"/>
        <end position="637"/>
    </location>
</feature>
<accession>B3SD46</accession>
<feature type="region of interest" description="Disordered" evidence="2">
    <location>
        <begin position="280"/>
        <end position="304"/>
    </location>
</feature>
<feature type="compositionally biased region" description="Basic and acidic residues" evidence="2">
    <location>
        <begin position="1167"/>
        <end position="1178"/>
    </location>
</feature>
<feature type="compositionally biased region" description="Polar residues" evidence="2">
    <location>
        <begin position="1"/>
        <end position="12"/>
    </location>
</feature>
<dbReference type="GO" id="GO:0036064">
    <property type="term" value="C:ciliary basal body"/>
    <property type="evidence" value="ECO:0000318"/>
    <property type="project" value="GO_Central"/>
</dbReference>
<dbReference type="HOGENOM" id="CLU_256305_0_0_1"/>
<keyword evidence="1" id="KW-0175">Coiled coil</keyword>
<dbReference type="GO" id="GO:1905515">
    <property type="term" value="P:non-motile cilium assembly"/>
    <property type="evidence" value="ECO:0000318"/>
    <property type="project" value="GO_Central"/>
</dbReference>
<feature type="compositionally biased region" description="Acidic residues" evidence="2">
    <location>
        <begin position="613"/>
        <end position="625"/>
    </location>
</feature>
<dbReference type="InParanoid" id="B3SD46"/>
<feature type="compositionally biased region" description="Polar residues" evidence="2">
    <location>
        <begin position="769"/>
        <end position="784"/>
    </location>
</feature>
<name>B3SD46_TRIAD</name>
<dbReference type="PhylomeDB" id="B3SD46"/>
<organism evidence="4 5">
    <name type="scientific">Trichoplax adhaerens</name>
    <name type="common">Trichoplax reptans</name>
    <dbReference type="NCBI Taxonomy" id="10228"/>
    <lineage>
        <taxon>Eukaryota</taxon>
        <taxon>Metazoa</taxon>
        <taxon>Placozoa</taxon>
        <taxon>Uniplacotomia</taxon>
        <taxon>Trichoplacea</taxon>
        <taxon>Trichoplacidae</taxon>
        <taxon>Trichoplax</taxon>
    </lineage>
</organism>
<feature type="region of interest" description="Disordered" evidence="2">
    <location>
        <begin position="1014"/>
        <end position="1047"/>
    </location>
</feature>
<dbReference type="Proteomes" id="UP000009022">
    <property type="component" value="Unassembled WGS sequence"/>
</dbReference>
<dbReference type="GO" id="GO:0034451">
    <property type="term" value="C:centriolar satellite"/>
    <property type="evidence" value="ECO:0000318"/>
    <property type="project" value="GO_Central"/>
</dbReference>
<dbReference type="GO" id="GO:0071539">
    <property type="term" value="P:protein localization to centrosome"/>
    <property type="evidence" value="ECO:0000318"/>
    <property type="project" value="GO_Central"/>
</dbReference>
<feature type="region of interest" description="Disordered" evidence="2">
    <location>
        <begin position="881"/>
        <end position="906"/>
    </location>
</feature>
<dbReference type="STRING" id="10228.B3SD46"/>
<proteinExistence type="predicted"/>
<dbReference type="InterPro" id="IPR031446">
    <property type="entry name" value="PCM1_C"/>
</dbReference>
<dbReference type="EMBL" id="DS985276">
    <property type="protein sequence ID" value="EDV19313.1"/>
    <property type="molecule type" value="Genomic_DNA"/>
</dbReference>
<evidence type="ECO:0000256" key="2">
    <source>
        <dbReference type="SAM" id="MobiDB-lite"/>
    </source>
</evidence>
<dbReference type="GO" id="GO:0034454">
    <property type="term" value="P:microtubule anchoring at centrosome"/>
    <property type="evidence" value="ECO:0000318"/>
    <property type="project" value="GO_Central"/>
</dbReference>
<dbReference type="Pfam" id="PF15717">
    <property type="entry name" value="PCM1_C"/>
    <property type="match status" value="1"/>
</dbReference>
<feature type="compositionally biased region" description="Polar residues" evidence="2">
    <location>
        <begin position="895"/>
        <end position="906"/>
    </location>
</feature>
<feature type="coiled-coil region" evidence="1">
    <location>
        <begin position="525"/>
        <end position="552"/>
    </location>
</feature>
<feature type="region of interest" description="Disordered" evidence="2">
    <location>
        <begin position="488"/>
        <end position="510"/>
    </location>
</feature>
<dbReference type="GeneID" id="6759400"/>
<dbReference type="eggNOG" id="ENOG502QRMF">
    <property type="taxonomic scope" value="Eukaryota"/>
</dbReference>
<dbReference type="OrthoDB" id="2125770at2759"/>
<feature type="compositionally biased region" description="Polar residues" evidence="2">
    <location>
        <begin position="1139"/>
        <end position="1150"/>
    </location>
</feature>
<sequence>MASNLKYSSSSEPRPKHLRVSRITNDRTLAQSAPKPSSKKNATTPLATMQSAPSNESHRLKDTINRKIAFDVDEEEINSMENGIDDIESFTTENQSDISEAIDSQMVYERLMQVRKFLKQVTQRYKELQTIEVNDDGRKNLYAQQKIRLAGFIKTLKGQEQGYLDLMRKVMNTENVRSEADTESNLSETLRYDDQIETNNPTNDLVIDDSKLLTILQLDCFFAYSLRSKSNALLQADATEDAAEEMNALRNKYAIMQNILTQQKELNELRSRQAALVALQQRSQDRQNDLKDETDKSSEPESANKRQAELLNKMLLLKHRQQHIQDTESMEKFADVNDDPELLQKLRLLQESRSRVARLKELIPEVVIDDEEENAGSSSIDDSLAISTEDPEIQEKLTKFAYWLLLISRKLNVAKKRLQKLKELMKIVQEVSSINRPRLKKSEKLHTEESNKSDDVDHFQEEQLHKLQEKQEKLLHLKKVLEELKSSLSDSLNLPPAPTDDLAAKSDKRNDLALNNSNSALWGELRKRRELQEELKSKRKQLQQLLAVEKAKEMEGLANGPSVNGTEEVMGYGYDGATTQATWGGSTPDVGDFNANLEDDLDDGYVATRGMEEDSASSESNEIESDDRKEFKSDRNRSRDYRNVDNDLLSRKELLAVKRQYAGLGKQMDGMKSLLQSLAVNLRVPSKSDEEMYLSEPNERPNFGAVRKGQDQVYMRQLEMSNTLNQCLLQQMKQQQEIQEVQKQTNQLYWMFMDRRHKYTDQALGRLYSDSSLTSGPESTNNERSFQRSKKGKSHEDLLRRIASDRESGITSATDQSLFETLREPIYSEVAALISQNEDRPHFLIELFRELQQLTTDYLRQRAIFSLQDLTRRYLREDTIATREPQRNQRPWALSNATSEHTPSESIATIDDEEMQAQLGGRRSNRRHTQDDDISCLSYDYMEVVDSATSMATPPSNSSPYDLPFASDSLGDTIIHLDKALKEVRAVDERARRGTFTIETEMAKEGVDKISKASSIESHKRKGDATLSNNSSAYDVESSSSLSDVPYPRVNTQELDRRIHVILKELVPYIKEHSQESCSSPMLSAICARVLSLAQNQTENEEFARFFHRQLNSTLIDSLGKYIGRSHEKSSQEIPSYLPSGSGNQQYTSEDGNDNSEIDSETEAESAEDKPVDSVHEREVKTAVDMLSKDKSDQSMDVEMEELGKDRDDAMANQFEERSIELMQETEFIDCTGDSAQTEDFNKISTGNNLDGKQHSTEGNSTISNETITDDNGNSADMEVKSFSKLDDEDDQHVANTGTADFENDELGVEHLPSKLDVMTKEQLLEKIEDENRQNDPVVAVINTSSDKDRDTTGKCAFHTLFLIFNVVFKL</sequence>